<dbReference type="GO" id="GO:0005634">
    <property type="term" value="C:nucleus"/>
    <property type="evidence" value="ECO:0007669"/>
    <property type="project" value="UniProtKB-SubCell"/>
</dbReference>
<dbReference type="Pfam" id="PF02362">
    <property type="entry name" value="B3"/>
    <property type="match status" value="1"/>
</dbReference>
<dbReference type="CDD" id="cd10017">
    <property type="entry name" value="B3_DNA"/>
    <property type="match status" value="1"/>
</dbReference>
<gene>
    <name evidence="7" type="ORF">SHERM_06161</name>
</gene>
<dbReference type="Gene3D" id="2.40.330.10">
    <property type="entry name" value="DNA-binding pseudobarrel domain"/>
    <property type="match status" value="1"/>
</dbReference>
<keyword evidence="3" id="KW-0238">DNA-binding</keyword>
<feature type="non-terminal residue" evidence="7">
    <location>
        <position position="126"/>
    </location>
</feature>
<organism evidence="7 8">
    <name type="scientific">Striga hermonthica</name>
    <name type="common">Purple witchweed</name>
    <name type="synonym">Buchnera hermonthica</name>
    <dbReference type="NCBI Taxonomy" id="68872"/>
    <lineage>
        <taxon>Eukaryota</taxon>
        <taxon>Viridiplantae</taxon>
        <taxon>Streptophyta</taxon>
        <taxon>Embryophyta</taxon>
        <taxon>Tracheophyta</taxon>
        <taxon>Spermatophyta</taxon>
        <taxon>Magnoliopsida</taxon>
        <taxon>eudicotyledons</taxon>
        <taxon>Gunneridae</taxon>
        <taxon>Pentapetalae</taxon>
        <taxon>asterids</taxon>
        <taxon>lamiids</taxon>
        <taxon>Lamiales</taxon>
        <taxon>Orobanchaceae</taxon>
        <taxon>Buchnereae</taxon>
        <taxon>Striga</taxon>
    </lineage>
</organism>
<keyword evidence="4" id="KW-0804">Transcription</keyword>
<evidence type="ECO:0000313" key="8">
    <source>
        <dbReference type="Proteomes" id="UP001153555"/>
    </source>
</evidence>
<evidence type="ECO:0000259" key="6">
    <source>
        <dbReference type="PROSITE" id="PS50863"/>
    </source>
</evidence>
<comment type="subcellular location">
    <subcellularLocation>
        <location evidence="1">Nucleus</location>
    </subcellularLocation>
</comment>
<evidence type="ECO:0000313" key="7">
    <source>
        <dbReference type="EMBL" id="CAA0839597.1"/>
    </source>
</evidence>
<keyword evidence="5" id="KW-0539">Nucleus</keyword>
<evidence type="ECO:0000256" key="1">
    <source>
        <dbReference type="ARBA" id="ARBA00004123"/>
    </source>
</evidence>
<feature type="domain" description="TF-B3" evidence="6">
    <location>
        <begin position="1"/>
        <end position="81"/>
    </location>
</feature>
<protein>
    <submittedName>
        <fullName evidence="7">B3 domain-containing protein</fullName>
    </submittedName>
</protein>
<evidence type="ECO:0000256" key="2">
    <source>
        <dbReference type="ARBA" id="ARBA00023015"/>
    </source>
</evidence>
<accession>A0A9N7NWC5</accession>
<dbReference type="Proteomes" id="UP001153555">
    <property type="component" value="Unassembled WGS sequence"/>
</dbReference>
<evidence type="ECO:0000256" key="5">
    <source>
        <dbReference type="ARBA" id="ARBA00023242"/>
    </source>
</evidence>
<proteinExistence type="predicted"/>
<feature type="non-terminal residue" evidence="7">
    <location>
        <position position="1"/>
    </location>
</feature>
<dbReference type="OrthoDB" id="590488at2759"/>
<dbReference type="InterPro" id="IPR003340">
    <property type="entry name" value="B3_DNA-bd"/>
</dbReference>
<dbReference type="GO" id="GO:0003677">
    <property type="term" value="F:DNA binding"/>
    <property type="evidence" value="ECO:0007669"/>
    <property type="project" value="UniProtKB-KW"/>
</dbReference>
<keyword evidence="2" id="KW-0805">Transcription regulation</keyword>
<sequence length="126" mass="14537">YLPPGIKWVIEDFLPLECTLQNNECDDAFKWPVVVKRFGSKIGFADGWEEFARDHHLEENEQMCFELQGPNTFMVYHFNIGCCRKATRTVIGSCISDDERSVDDDEMFDGCFSIQTSLTLVTRGRQ</sequence>
<comment type="caution">
    <text evidence="7">The sequence shown here is derived from an EMBL/GenBank/DDBJ whole genome shotgun (WGS) entry which is preliminary data.</text>
</comment>
<keyword evidence="8" id="KW-1185">Reference proteome</keyword>
<reference evidence="7" key="1">
    <citation type="submission" date="2019-12" db="EMBL/GenBank/DDBJ databases">
        <authorList>
            <person name="Scholes J."/>
        </authorList>
    </citation>
    <scope>NUCLEOTIDE SEQUENCE</scope>
</reference>
<dbReference type="EMBL" id="CACSLK010031421">
    <property type="protein sequence ID" value="CAA0839597.1"/>
    <property type="molecule type" value="Genomic_DNA"/>
</dbReference>
<dbReference type="InterPro" id="IPR015300">
    <property type="entry name" value="DNA-bd_pseudobarrel_sf"/>
</dbReference>
<dbReference type="SUPFAM" id="SSF101936">
    <property type="entry name" value="DNA-binding pseudobarrel domain"/>
    <property type="match status" value="1"/>
</dbReference>
<dbReference type="PROSITE" id="PS50863">
    <property type="entry name" value="B3"/>
    <property type="match status" value="1"/>
</dbReference>
<dbReference type="AlphaFoldDB" id="A0A9N7NWC5"/>
<evidence type="ECO:0000256" key="3">
    <source>
        <dbReference type="ARBA" id="ARBA00023125"/>
    </source>
</evidence>
<name>A0A9N7NWC5_STRHE</name>
<evidence type="ECO:0000256" key="4">
    <source>
        <dbReference type="ARBA" id="ARBA00023163"/>
    </source>
</evidence>